<dbReference type="GO" id="GO:0016787">
    <property type="term" value="F:hydrolase activity"/>
    <property type="evidence" value="ECO:0007669"/>
    <property type="project" value="UniProtKB-KW"/>
</dbReference>
<protein>
    <submittedName>
        <fullName evidence="1">Haloacid dehalogenase-like hydrolase</fullName>
    </submittedName>
</protein>
<dbReference type="AlphaFoldDB" id="A0A160V6K5"/>
<dbReference type="Pfam" id="PF00702">
    <property type="entry name" value="Hydrolase"/>
    <property type="match status" value="1"/>
</dbReference>
<sequence>MAKTIIFDLGGVLVHLDWDNVCTPLARLSAQSYSDIMAEIHNGPIVESSMLGQLTPQEFHEALCAKIHVDLAFDPFIEIWNGLLSADDDMASLVNELSADHSLALASNTDAIHFAYSQEHYSVMGDFDRLFVSHKMGLIKPDPAYFHHVLYGLWASPANCVFIDDRAENVRSAQNLGINGLVFESIDKLKSDLQTIL</sequence>
<dbReference type="CDD" id="cd02603">
    <property type="entry name" value="HAD_sEH-N_like"/>
    <property type="match status" value="1"/>
</dbReference>
<dbReference type="SFLD" id="SFLDS00003">
    <property type="entry name" value="Haloacid_Dehalogenase"/>
    <property type="match status" value="1"/>
</dbReference>
<dbReference type="NCBIfam" id="TIGR01509">
    <property type="entry name" value="HAD-SF-IA-v3"/>
    <property type="match status" value="1"/>
</dbReference>
<gene>
    <name evidence="1" type="ORF">MGWOODY_Clf1834</name>
</gene>
<dbReference type="SUPFAM" id="SSF56784">
    <property type="entry name" value="HAD-like"/>
    <property type="match status" value="1"/>
</dbReference>
<dbReference type="SFLD" id="SFLDG01129">
    <property type="entry name" value="C1.5:_HAD__Beta-PGM__Phosphata"/>
    <property type="match status" value="1"/>
</dbReference>
<accession>A0A160V6K5</accession>
<keyword evidence="1" id="KW-0378">Hydrolase</keyword>
<evidence type="ECO:0000313" key="1">
    <source>
        <dbReference type="EMBL" id="CUV01208.1"/>
    </source>
</evidence>
<dbReference type="PANTHER" id="PTHR43611">
    <property type="entry name" value="ALPHA-D-GLUCOSE 1-PHOSPHATE PHOSPHATASE"/>
    <property type="match status" value="1"/>
</dbReference>
<name>A0A160V6K5_9ZZZZ</name>
<proteinExistence type="predicted"/>
<dbReference type="PANTHER" id="PTHR43611:SF3">
    <property type="entry name" value="FLAVIN MONONUCLEOTIDE HYDROLASE 1, CHLOROPLATIC"/>
    <property type="match status" value="1"/>
</dbReference>
<dbReference type="Gene3D" id="1.10.150.240">
    <property type="entry name" value="Putative phosphatase, domain 2"/>
    <property type="match status" value="1"/>
</dbReference>
<dbReference type="Gene3D" id="3.40.50.1000">
    <property type="entry name" value="HAD superfamily/HAD-like"/>
    <property type="match status" value="1"/>
</dbReference>
<dbReference type="InterPro" id="IPR036412">
    <property type="entry name" value="HAD-like_sf"/>
</dbReference>
<dbReference type="EMBL" id="FAXA01000027">
    <property type="protein sequence ID" value="CUV01208.1"/>
    <property type="molecule type" value="Genomic_DNA"/>
</dbReference>
<dbReference type="InterPro" id="IPR023198">
    <property type="entry name" value="PGP-like_dom2"/>
</dbReference>
<dbReference type="InterPro" id="IPR023214">
    <property type="entry name" value="HAD_sf"/>
</dbReference>
<reference evidence="1" key="1">
    <citation type="submission" date="2015-10" db="EMBL/GenBank/DDBJ databases">
        <authorList>
            <person name="Gilbert D.G."/>
        </authorList>
    </citation>
    <scope>NUCLEOTIDE SEQUENCE</scope>
</reference>
<dbReference type="InterPro" id="IPR006439">
    <property type="entry name" value="HAD-SF_hydro_IA"/>
</dbReference>
<organism evidence="1">
    <name type="scientific">hydrothermal vent metagenome</name>
    <dbReference type="NCBI Taxonomy" id="652676"/>
    <lineage>
        <taxon>unclassified sequences</taxon>
        <taxon>metagenomes</taxon>
        <taxon>ecological metagenomes</taxon>
    </lineage>
</organism>